<proteinExistence type="predicted"/>
<evidence type="ECO:0000313" key="3">
    <source>
        <dbReference type="Proteomes" id="UP001642483"/>
    </source>
</evidence>
<evidence type="ECO:0000256" key="1">
    <source>
        <dbReference type="SAM" id="Phobius"/>
    </source>
</evidence>
<organism evidence="2 3">
    <name type="scientific">Clavelina lepadiformis</name>
    <name type="common">Light-bulb sea squirt</name>
    <name type="synonym">Ascidia lepadiformis</name>
    <dbReference type="NCBI Taxonomy" id="159417"/>
    <lineage>
        <taxon>Eukaryota</taxon>
        <taxon>Metazoa</taxon>
        <taxon>Chordata</taxon>
        <taxon>Tunicata</taxon>
        <taxon>Ascidiacea</taxon>
        <taxon>Aplousobranchia</taxon>
        <taxon>Clavelinidae</taxon>
        <taxon>Clavelina</taxon>
    </lineage>
</organism>
<keyword evidence="3" id="KW-1185">Reference proteome</keyword>
<comment type="caution">
    <text evidence="2">The sequence shown here is derived from an EMBL/GenBank/DDBJ whole genome shotgun (WGS) entry which is preliminary data.</text>
</comment>
<keyword evidence="1" id="KW-1133">Transmembrane helix</keyword>
<reference evidence="2 3" key="1">
    <citation type="submission" date="2024-02" db="EMBL/GenBank/DDBJ databases">
        <authorList>
            <person name="Daric V."/>
            <person name="Darras S."/>
        </authorList>
    </citation>
    <scope>NUCLEOTIDE SEQUENCE [LARGE SCALE GENOMIC DNA]</scope>
</reference>
<gene>
    <name evidence="2" type="ORF">CVLEPA_LOCUS17914</name>
</gene>
<protein>
    <submittedName>
        <fullName evidence="2">Uncharacterized protein</fullName>
    </submittedName>
</protein>
<name>A0ABP0G5R4_CLALP</name>
<evidence type="ECO:0000313" key="2">
    <source>
        <dbReference type="EMBL" id="CAK8685994.1"/>
    </source>
</evidence>
<keyword evidence="1" id="KW-0812">Transmembrane</keyword>
<feature type="transmembrane region" description="Helical" evidence="1">
    <location>
        <begin position="216"/>
        <end position="238"/>
    </location>
</feature>
<feature type="transmembrane region" description="Helical" evidence="1">
    <location>
        <begin position="150"/>
        <end position="173"/>
    </location>
</feature>
<dbReference type="Proteomes" id="UP001642483">
    <property type="component" value="Unassembled WGS sequence"/>
</dbReference>
<accession>A0ABP0G5R4</accession>
<dbReference type="PANTHER" id="PTHR12242">
    <property type="entry name" value="OS02G0130600 PROTEIN-RELATED"/>
    <property type="match status" value="1"/>
</dbReference>
<feature type="transmembrane region" description="Helical" evidence="1">
    <location>
        <begin position="258"/>
        <end position="279"/>
    </location>
</feature>
<sequence length="337" mass="38637">MATEIMTRINPGLLSSYPSGFRTVFSSRRSENAVEYDCSARLRREMTIQMLGLKENKPTKFATTAWTRTQVPYLTYRSIALIHAICVLCWKSITESIHSQTEIPWTIQLSSWTFILYTGYQLTSFLLALLQFFHDCLCNDDPSWYHKVCWILQTISFNGSLACFIGSLIHIIASAAGDQIAKDWSAVFSSNDVNFYVVMSLAMITDVLVTNTTVRLLHVFYSAIFYVIFFVFHIYRWAAGNTPAYVVLDYGNHPDLGTIFIIVVLLLVCPLCHVTAYGLDTLRWKLLLVCIKRHQRRFIEVSNAAQGIMTYNMEDSRMRGRFEKTPRTTSTYYSTLS</sequence>
<feature type="transmembrane region" description="Helical" evidence="1">
    <location>
        <begin position="105"/>
        <end position="130"/>
    </location>
</feature>
<dbReference type="EMBL" id="CAWYQH010000101">
    <property type="protein sequence ID" value="CAK8685994.1"/>
    <property type="molecule type" value="Genomic_DNA"/>
</dbReference>
<dbReference type="PANTHER" id="PTHR12242:SF1">
    <property type="entry name" value="MYND-TYPE DOMAIN-CONTAINING PROTEIN"/>
    <property type="match status" value="1"/>
</dbReference>
<keyword evidence="1" id="KW-0472">Membrane</keyword>